<reference evidence="1 2" key="1">
    <citation type="journal article" date="2008" name="Int. J. Syst. Evol. Microbiol.">
        <title>Tessaracoccus flavescens sp. nov., isolated from marine sediment.</title>
        <authorList>
            <person name="Lee D.W."/>
            <person name="Lee S.D."/>
        </authorList>
    </citation>
    <scope>NUCLEOTIDE SEQUENCE [LARGE SCALE GENOMIC DNA]</scope>
    <source>
        <strain evidence="1 2">T21</strain>
    </source>
</reference>
<dbReference type="Gene3D" id="2.70.98.60">
    <property type="entry name" value="alpha-galactosidase from lactobacil brevis"/>
    <property type="match status" value="1"/>
</dbReference>
<proteinExistence type="predicted"/>
<name>A0ABY8Q150_9ACTN</name>
<dbReference type="EMBL" id="CP123967">
    <property type="protein sequence ID" value="WGT48198.1"/>
    <property type="molecule type" value="Genomic_DNA"/>
</dbReference>
<dbReference type="InterPro" id="IPR038417">
    <property type="entry name" value="Alpga-gal_N_sf"/>
</dbReference>
<keyword evidence="2" id="KW-1185">Reference proteome</keyword>
<evidence type="ECO:0000313" key="1">
    <source>
        <dbReference type="EMBL" id="WGT48198.1"/>
    </source>
</evidence>
<accession>A0ABY8Q150</accession>
<organism evidence="1 2">
    <name type="scientific">Tessaracoccus lacteus</name>
    <dbReference type="NCBI Taxonomy" id="3041766"/>
    <lineage>
        <taxon>Bacteria</taxon>
        <taxon>Bacillati</taxon>
        <taxon>Actinomycetota</taxon>
        <taxon>Actinomycetes</taxon>
        <taxon>Propionibacteriales</taxon>
        <taxon>Propionibacteriaceae</taxon>
        <taxon>Tessaracoccus</taxon>
    </lineage>
</organism>
<sequence length="116" mass="12293">MRLALTQRRFTPDSGPLHTIALVEVLAVGYGRSPNSMRASGTVIGDRLRYVGHETASVGGVRTLLVRQVDARSGLSAITSVTHTVGQRAYRFATTLTNGGEGRLQIQQVTSAAVTG</sequence>
<protein>
    <submittedName>
        <fullName evidence="1">Uncharacterized protein</fullName>
    </submittedName>
</protein>
<gene>
    <name evidence="1" type="ORF">QH948_05450</name>
</gene>
<dbReference type="Proteomes" id="UP001244136">
    <property type="component" value="Chromosome"/>
</dbReference>
<dbReference type="RefSeq" id="WP_281145844.1">
    <property type="nucleotide sequence ID" value="NZ_CP123967.1"/>
</dbReference>
<evidence type="ECO:0000313" key="2">
    <source>
        <dbReference type="Proteomes" id="UP001244136"/>
    </source>
</evidence>